<evidence type="ECO:0000313" key="8">
    <source>
        <dbReference type="Proteomes" id="UP001239167"/>
    </source>
</evidence>
<keyword evidence="3" id="KW-0762">Sugar transport</keyword>
<evidence type="ECO:0000313" key="7">
    <source>
        <dbReference type="EMBL" id="MDQ0203706.1"/>
    </source>
</evidence>
<dbReference type="CDD" id="cd00211">
    <property type="entry name" value="PTS_IIA_fru"/>
    <property type="match status" value="1"/>
</dbReference>
<dbReference type="PANTHER" id="PTHR47738">
    <property type="entry name" value="PTS SYSTEM FRUCTOSE-LIKE EIIA COMPONENT-RELATED"/>
    <property type="match status" value="1"/>
</dbReference>
<protein>
    <submittedName>
        <fullName evidence="7">PTS system fructose-specific IIA component</fullName>
    </submittedName>
</protein>
<keyword evidence="1" id="KW-0813">Transport</keyword>
<evidence type="ECO:0000259" key="6">
    <source>
        <dbReference type="PROSITE" id="PS51094"/>
    </source>
</evidence>
<dbReference type="PROSITE" id="PS51094">
    <property type="entry name" value="PTS_EIIA_TYPE_2"/>
    <property type="match status" value="1"/>
</dbReference>
<reference evidence="7 8" key="1">
    <citation type="submission" date="2023-07" db="EMBL/GenBank/DDBJ databases">
        <title>Genomic Encyclopedia of Type Strains, Phase IV (KMG-IV): sequencing the most valuable type-strain genomes for metagenomic binning, comparative biology and taxonomic classification.</title>
        <authorList>
            <person name="Goeker M."/>
        </authorList>
    </citation>
    <scope>NUCLEOTIDE SEQUENCE [LARGE SCALE GENOMIC DNA]</scope>
    <source>
        <strain evidence="7 8">DSM 16980</strain>
    </source>
</reference>
<name>A0ABT9Y795_9FIRM</name>
<feature type="domain" description="PTS EIIA type-2" evidence="6">
    <location>
        <begin position="9"/>
        <end position="155"/>
    </location>
</feature>
<evidence type="ECO:0000256" key="1">
    <source>
        <dbReference type="ARBA" id="ARBA00022448"/>
    </source>
</evidence>
<dbReference type="InterPro" id="IPR004715">
    <property type="entry name" value="PTS_IIA_fruc"/>
</dbReference>
<dbReference type="SUPFAM" id="SSF55804">
    <property type="entry name" value="Phoshotransferase/anion transport protein"/>
    <property type="match status" value="1"/>
</dbReference>
<sequence length="155" mass="17037">MEEFFQAQDIIDPKTVLVHLEAHNKKEALQKMAEALRKTGYLKDTEKYLKDVYLRESKGATGIGGYIAIPHGKSSAVQKIGVAVATLDEEIEWETLDEHGVRGIVLFAVGDDDEAAQDHLKLLALFARKLGRESVVTALLNADTAQDVQAAFSDN</sequence>
<dbReference type="Gene3D" id="3.40.930.10">
    <property type="entry name" value="Mannitol-specific EII, Chain A"/>
    <property type="match status" value="1"/>
</dbReference>
<dbReference type="InterPro" id="IPR002178">
    <property type="entry name" value="PTS_EIIA_type-2_dom"/>
</dbReference>
<dbReference type="InterPro" id="IPR016152">
    <property type="entry name" value="PTrfase/Anion_transptr"/>
</dbReference>
<organism evidence="7 8">
    <name type="scientific">Pectinatus haikarae</name>
    <dbReference type="NCBI Taxonomy" id="349096"/>
    <lineage>
        <taxon>Bacteria</taxon>
        <taxon>Bacillati</taxon>
        <taxon>Bacillota</taxon>
        <taxon>Negativicutes</taxon>
        <taxon>Selenomonadales</taxon>
        <taxon>Selenomonadaceae</taxon>
        <taxon>Pectinatus</taxon>
    </lineage>
</organism>
<proteinExistence type="predicted"/>
<dbReference type="PROSITE" id="PS00372">
    <property type="entry name" value="PTS_EIIA_TYPE_2_HIS"/>
    <property type="match status" value="1"/>
</dbReference>
<keyword evidence="8" id="KW-1185">Reference proteome</keyword>
<dbReference type="RefSeq" id="WP_196603234.1">
    <property type="nucleotide sequence ID" value="NZ_CP116940.1"/>
</dbReference>
<evidence type="ECO:0000256" key="4">
    <source>
        <dbReference type="ARBA" id="ARBA00022679"/>
    </source>
</evidence>
<keyword evidence="2" id="KW-0597">Phosphoprotein</keyword>
<keyword evidence="4" id="KW-0808">Transferase</keyword>
<dbReference type="Proteomes" id="UP001239167">
    <property type="component" value="Unassembled WGS sequence"/>
</dbReference>
<evidence type="ECO:0000256" key="3">
    <source>
        <dbReference type="ARBA" id="ARBA00022597"/>
    </source>
</evidence>
<evidence type="ECO:0000256" key="5">
    <source>
        <dbReference type="ARBA" id="ARBA00022683"/>
    </source>
</evidence>
<dbReference type="NCBIfam" id="TIGR00848">
    <property type="entry name" value="fruA"/>
    <property type="match status" value="1"/>
</dbReference>
<dbReference type="EMBL" id="JAUSUE010000008">
    <property type="protein sequence ID" value="MDQ0203706.1"/>
    <property type="molecule type" value="Genomic_DNA"/>
</dbReference>
<accession>A0ABT9Y795</accession>
<evidence type="ECO:0000256" key="2">
    <source>
        <dbReference type="ARBA" id="ARBA00022553"/>
    </source>
</evidence>
<dbReference type="Pfam" id="PF00359">
    <property type="entry name" value="PTS_EIIA_2"/>
    <property type="match status" value="1"/>
</dbReference>
<dbReference type="InterPro" id="IPR051541">
    <property type="entry name" value="PTS_SugarTrans_NitroReg"/>
</dbReference>
<comment type="caution">
    <text evidence="7">The sequence shown here is derived from an EMBL/GenBank/DDBJ whole genome shotgun (WGS) entry which is preliminary data.</text>
</comment>
<gene>
    <name evidence="7" type="ORF">J2S01_001423</name>
</gene>
<keyword evidence="5" id="KW-0598">Phosphotransferase system</keyword>